<proteinExistence type="predicted"/>
<keyword evidence="2" id="KW-1185">Reference proteome</keyword>
<reference evidence="1 2" key="1">
    <citation type="submission" date="2016-10" db="EMBL/GenBank/DDBJ databases">
        <authorList>
            <person name="de Groot N.N."/>
        </authorList>
    </citation>
    <scope>NUCLEOTIDE SEQUENCE [LARGE SCALE GENOMIC DNA]</scope>
    <source>
        <strain evidence="1 2">DSM 26880</strain>
    </source>
</reference>
<evidence type="ECO:0000313" key="2">
    <source>
        <dbReference type="Proteomes" id="UP000199286"/>
    </source>
</evidence>
<protein>
    <submittedName>
        <fullName evidence="1">Uncharacterized protein</fullName>
    </submittedName>
</protein>
<gene>
    <name evidence="1" type="ORF">SAMN05444340_106180</name>
</gene>
<sequence>MTHADFQYFQHLRVEMADKVVFMDHRSLLQKLLISTQN</sequence>
<organism evidence="1 2">
    <name type="scientific">Citreimonas salinaria</name>
    <dbReference type="NCBI Taxonomy" id="321339"/>
    <lineage>
        <taxon>Bacteria</taxon>
        <taxon>Pseudomonadati</taxon>
        <taxon>Pseudomonadota</taxon>
        <taxon>Alphaproteobacteria</taxon>
        <taxon>Rhodobacterales</taxon>
        <taxon>Roseobacteraceae</taxon>
        <taxon>Citreimonas</taxon>
    </lineage>
</organism>
<accession>A0A1H3JB94</accession>
<name>A0A1H3JB94_9RHOB</name>
<evidence type="ECO:0000313" key="1">
    <source>
        <dbReference type="EMBL" id="SDY37201.1"/>
    </source>
</evidence>
<dbReference type="AlphaFoldDB" id="A0A1H3JB94"/>
<dbReference type="Proteomes" id="UP000199286">
    <property type="component" value="Unassembled WGS sequence"/>
</dbReference>
<dbReference type="EMBL" id="FNPF01000006">
    <property type="protein sequence ID" value="SDY37201.1"/>
    <property type="molecule type" value="Genomic_DNA"/>
</dbReference>